<feature type="compositionally biased region" description="Basic and acidic residues" evidence="1">
    <location>
        <begin position="1853"/>
        <end position="1871"/>
    </location>
</feature>
<feature type="region of interest" description="Disordered" evidence="1">
    <location>
        <begin position="1694"/>
        <end position="1741"/>
    </location>
</feature>
<feature type="region of interest" description="Disordered" evidence="1">
    <location>
        <begin position="284"/>
        <end position="312"/>
    </location>
</feature>
<feature type="region of interest" description="Disordered" evidence="1">
    <location>
        <begin position="1080"/>
        <end position="1107"/>
    </location>
</feature>
<feature type="region of interest" description="Disordered" evidence="1">
    <location>
        <begin position="1022"/>
        <end position="1051"/>
    </location>
</feature>
<feature type="region of interest" description="Disordered" evidence="1">
    <location>
        <begin position="2154"/>
        <end position="2174"/>
    </location>
</feature>
<keyword evidence="3" id="KW-1185">Reference proteome</keyword>
<proteinExistence type="predicted"/>
<feature type="compositionally biased region" description="Polar residues" evidence="1">
    <location>
        <begin position="237"/>
        <end position="253"/>
    </location>
</feature>
<protein>
    <submittedName>
        <fullName evidence="2">Uncharacterized protein</fullName>
    </submittedName>
</protein>
<dbReference type="Proteomes" id="UP000242188">
    <property type="component" value="Unassembled WGS sequence"/>
</dbReference>
<feature type="compositionally biased region" description="Polar residues" evidence="1">
    <location>
        <begin position="2384"/>
        <end position="2394"/>
    </location>
</feature>
<feature type="compositionally biased region" description="Polar residues" evidence="1">
    <location>
        <begin position="1976"/>
        <end position="1996"/>
    </location>
</feature>
<accession>A0A210PE67</accession>
<feature type="compositionally biased region" description="Basic residues" evidence="1">
    <location>
        <begin position="1912"/>
        <end position="1922"/>
    </location>
</feature>
<feature type="compositionally biased region" description="Basic and acidic residues" evidence="1">
    <location>
        <begin position="961"/>
        <end position="983"/>
    </location>
</feature>
<feature type="compositionally biased region" description="Basic residues" evidence="1">
    <location>
        <begin position="1936"/>
        <end position="1949"/>
    </location>
</feature>
<reference evidence="2 3" key="1">
    <citation type="journal article" date="2017" name="Nat. Ecol. Evol.">
        <title>Scallop genome provides insights into evolution of bilaterian karyotype and development.</title>
        <authorList>
            <person name="Wang S."/>
            <person name="Zhang J."/>
            <person name="Jiao W."/>
            <person name="Li J."/>
            <person name="Xun X."/>
            <person name="Sun Y."/>
            <person name="Guo X."/>
            <person name="Huan P."/>
            <person name="Dong B."/>
            <person name="Zhang L."/>
            <person name="Hu X."/>
            <person name="Sun X."/>
            <person name="Wang J."/>
            <person name="Zhao C."/>
            <person name="Wang Y."/>
            <person name="Wang D."/>
            <person name="Huang X."/>
            <person name="Wang R."/>
            <person name="Lv J."/>
            <person name="Li Y."/>
            <person name="Zhang Z."/>
            <person name="Liu B."/>
            <person name="Lu W."/>
            <person name="Hui Y."/>
            <person name="Liang J."/>
            <person name="Zhou Z."/>
            <person name="Hou R."/>
            <person name="Li X."/>
            <person name="Liu Y."/>
            <person name="Li H."/>
            <person name="Ning X."/>
            <person name="Lin Y."/>
            <person name="Zhao L."/>
            <person name="Xing Q."/>
            <person name="Dou J."/>
            <person name="Li Y."/>
            <person name="Mao J."/>
            <person name="Guo H."/>
            <person name="Dou H."/>
            <person name="Li T."/>
            <person name="Mu C."/>
            <person name="Jiang W."/>
            <person name="Fu Q."/>
            <person name="Fu X."/>
            <person name="Miao Y."/>
            <person name="Liu J."/>
            <person name="Yu Q."/>
            <person name="Li R."/>
            <person name="Liao H."/>
            <person name="Li X."/>
            <person name="Kong Y."/>
            <person name="Jiang Z."/>
            <person name="Chourrout D."/>
            <person name="Li R."/>
            <person name="Bao Z."/>
        </authorList>
    </citation>
    <scope>NUCLEOTIDE SEQUENCE [LARGE SCALE GENOMIC DNA]</scope>
    <source>
        <strain evidence="2 3">PY_sf001</strain>
    </source>
</reference>
<feature type="compositionally biased region" description="Basic residues" evidence="1">
    <location>
        <begin position="1179"/>
        <end position="1190"/>
    </location>
</feature>
<feature type="compositionally biased region" description="Low complexity" evidence="1">
    <location>
        <begin position="2366"/>
        <end position="2383"/>
    </location>
</feature>
<evidence type="ECO:0000313" key="3">
    <source>
        <dbReference type="Proteomes" id="UP000242188"/>
    </source>
</evidence>
<feature type="region of interest" description="Disordered" evidence="1">
    <location>
        <begin position="73"/>
        <end position="132"/>
    </location>
</feature>
<feature type="compositionally biased region" description="Basic and acidic residues" evidence="1">
    <location>
        <begin position="1715"/>
        <end position="1728"/>
    </location>
</feature>
<feature type="compositionally biased region" description="Low complexity" evidence="1">
    <location>
        <begin position="2324"/>
        <end position="2335"/>
    </location>
</feature>
<gene>
    <name evidence="2" type="ORF">KP79_PYT14178</name>
</gene>
<feature type="compositionally biased region" description="Polar residues" evidence="1">
    <location>
        <begin position="1026"/>
        <end position="1035"/>
    </location>
</feature>
<feature type="compositionally biased region" description="Polar residues" evidence="1">
    <location>
        <begin position="216"/>
        <end position="229"/>
    </location>
</feature>
<dbReference type="EMBL" id="NEDP02076750">
    <property type="protein sequence ID" value="OWF34779.1"/>
    <property type="molecule type" value="Genomic_DNA"/>
</dbReference>
<feature type="compositionally biased region" description="Polar residues" evidence="1">
    <location>
        <begin position="1042"/>
        <end position="1051"/>
    </location>
</feature>
<feature type="region of interest" description="Disordered" evidence="1">
    <location>
        <begin position="488"/>
        <end position="577"/>
    </location>
</feature>
<evidence type="ECO:0000313" key="2">
    <source>
        <dbReference type="EMBL" id="OWF34779.1"/>
    </source>
</evidence>
<feature type="compositionally biased region" description="Polar residues" evidence="1">
    <location>
        <begin position="1312"/>
        <end position="1327"/>
    </location>
</feature>
<evidence type="ECO:0000256" key="1">
    <source>
        <dbReference type="SAM" id="MobiDB-lite"/>
    </source>
</evidence>
<feature type="region of interest" description="Disordered" evidence="1">
    <location>
        <begin position="931"/>
        <end position="1001"/>
    </location>
</feature>
<feature type="compositionally biased region" description="Polar residues" evidence="1">
    <location>
        <begin position="1875"/>
        <end position="1893"/>
    </location>
</feature>
<feature type="compositionally biased region" description="Polar residues" evidence="1">
    <location>
        <begin position="1823"/>
        <end position="1837"/>
    </location>
</feature>
<feature type="region of interest" description="Disordered" evidence="1">
    <location>
        <begin position="2079"/>
        <end position="2119"/>
    </location>
</feature>
<feature type="compositionally biased region" description="Polar residues" evidence="1">
    <location>
        <begin position="521"/>
        <end position="544"/>
    </location>
</feature>
<name>A0A210PE67_MIZYE</name>
<feature type="region of interest" description="Disordered" evidence="1">
    <location>
        <begin position="1165"/>
        <end position="1229"/>
    </location>
</feature>
<feature type="compositionally biased region" description="Basic and acidic residues" evidence="1">
    <location>
        <begin position="1255"/>
        <end position="1264"/>
    </location>
</feature>
<feature type="region of interest" description="Disordered" evidence="1">
    <location>
        <begin position="210"/>
        <end position="253"/>
    </location>
</feature>
<feature type="region of interest" description="Disordered" evidence="1">
    <location>
        <begin position="1244"/>
        <end position="1279"/>
    </location>
</feature>
<organism evidence="2 3">
    <name type="scientific">Mizuhopecten yessoensis</name>
    <name type="common">Japanese scallop</name>
    <name type="synonym">Patinopecten yessoensis</name>
    <dbReference type="NCBI Taxonomy" id="6573"/>
    <lineage>
        <taxon>Eukaryota</taxon>
        <taxon>Metazoa</taxon>
        <taxon>Spiralia</taxon>
        <taxon>Lophotrochozoa</taxon>
        <taxon>Mollusca</taxon>
        <taxon>Bivalvia</taxon>
        <taxon>Autobranchia</taxon>
        <taxon>Pteriomorphia</taxon>
        <taxon>Pectinida</taxon>
        <taxon>Pectinoidea</taxon>
        <taxon>Pectinidae</taxon>
        <taxon>Mizuhopecten</taxon>
    </lineage>
</organism>
<feature type="compositionally biased region" description="Polar residues" evidence="1">
    <location>
        <begin position="84"/>
        <end position="114"/>
    </location>
</feature>
<feature type="compositionally biased region" description="Polar residues" evidence="1">
    <location>
        <begin position="2308"/>
        <end position="2317"/>
    </location>
</feature>
<feature type="compositionally biased region" description="Low complexity" evidence="1">
    <location>
        <begin position="507"/>
        <end position="520"/>
    </location>
</feature>
<feature type="region of interest" description="Disordered" evidence="1">
    <location>
        <begin position="1567"/>
        <end position="1667"/>
    </location>
</feature>
<dbReference type="OrthoDB" id="10596384at2759"/>
<feature type="compositionally biased region" description="Polar residues" evidence="1">
    <location>
        <begin position="2079"/>
        <end position="2103"/>
    </location>
</feature>
<comment type="caution">
    <text evidence="2">The sequence shown here is derived from an EMBL/GenBank/DDBJ whole genome shotgun (WGS) entry which is preliminary data.</text>
</comment>
<feature type="region of interest" description="Disordered" evidence="1">
    <location>
        <begin position="2298"/>
        <end position="2449"/>
    </location>
</feature>
<feature type="compositionally biased region" description="Polar residues" evidence="1">
    <location>
        <begin position="1420"/>
        <end position="1430"/>
    </location>
</feature>
<feature type="region of interest" description="Disordered" evidence="1">
    <location>
        <begin position="1312"/>
        <end position="1537"/>
    </location>
</feature>
<feature type="compositionally biased region" description="Basic and acidic residues" evidence="1">
    <location>
        <begin position="1950"/>
        <end position="1964"/>
    </location>
</feature>
<feature type="compositionally biased region" description="Basic and acidic residues" evidence="1">
    <location>
        <begin position="1588"/>
        <end position="1602"/>
    </location>
</feature>
<feature type="region of interest" description="Disordered" evidence="1">
    <location>
        <begin position="1813"/>
        <end position="2054"/>
    </location>
</feature>
<sequence length="2603" mass="283510">MDNLRYCPTGGYPYTASGYSLTLNMNLSYPDNHSRHQPINQDTHLGYLQNDYKNTYSGYQPNSYLSTHSKYQPKIDQNTHPRYEPNNNHNTSSEFRTHSYQSNQPSSFRNNLQGKQPRIQPDTPEMEAETQELQHRMANQRQRRFEFKAEIMQEIHERRQENMAIAKELNQFEDFVGHPDHLEEVHRLRLMRLRLVKIRSDRNDERLALRSETRPNKANRSLQENSFQKTMGKVSEVKQTGSGAHSSNTSPVSFGVTNEDVYKRVGKLEAEIKTFLEELPKDLSPRAATTNPSRYLDTRDHHSTHHREKARENCTVSYQARRKQRPVLAQYTDNEEQSVFTQRRKYLPNSNKDEQVLNQYVPVPKPNKTFLRENEVDLVEYFPKGIYKDYQIQEIGPDSKVSFCLKTDTDVGTTECSQDKSSCELSDYMNVSLDTNTNTNSARNQDLGDCMLVLARPKCSSSGTILHFEIDEDASEITSVTRLQNYGNVPRYNPAPNGDIPVKIVPSSQKQRSNNSQSRSYTANNIQKDTCTVLASSSHDQSPQKQKKMDCITFSDEPSGQRKTVQKQDGHASDSDVAVAKKSLESLKLKGKTSQHSQQERACGSPSMAVKEEIKGDNHLYIPFHLVSSLLGSEGIANLGLPQHVDLGNNNLYIPFKLVSSDQIRLEGLPHMSDQVRLGSGASEGQEDKITYLDYNEEAQELQFRHGSPWNDAGSQYSELHVTHTRQGEGLTLDLSGITSTSEIIDRIYEGTVACFFPDRSSGEYRFTTLYRRPDQLDTGTGTGKDPAKDWLDLELTDTREDLLRDHHIDVPFKLVSTDQPRPNCVPRLDLLGIASKSDIDVARINENTLAQFVCDGEEHVGNYAETESITTYSTASWEQEFKPKTTVHINQPAQRSDGNRKRVTEPIEDVDTGICASGLDFTSAYTSGGKAKVQTRNRDQSRRSIMTNNNPAPVCGGNDKIGKRELVREGKTSHARQTERDAVPQLAMTGSASDEEVARINRGCSPTVSLFAERETWENNDVHTENSVQGTQLQYPKLPQTRPSTLTSNDLKTDDIVQPKAVMVDYGIGRDSSTVKSACGSFSGDSENHADSSLIQKASGPGKVKQRSKVAMVTQHQESNDVSKFTCDQSNGESEFEVQDFDENVSCSSSDTSVVALKNNIDPSSEVTLDSSKEKGNRKSPGKRLKKSKNSVVDSENGSRKKADSPETQTNSKAKKAGMSDSESDDISCLDLGAESQIHCRTQGLVDGGCSSDDSVKSKDSRKTPTGKLSAKKLKNEKTSMFLASAGSKSDLSGDNSSKCGTKVQAFVFDGSSSDDLVPQNVQRKSVTGKKADSPAPKTNSIAKKVVVSDSESDDISCLDLDEESQEHCRTQGLVDGGSSKGGPVNKKDPRKSATGKPSVNKTKDEKATMFVAPGGSKSDLSGDNSSRCGTKVQAFVYDGSSSDDPVPQNVLRKSVNGKKGDSPATKTNSKGKHVGVSDPESDDISCLNSDGDSQKHHGVKGLVDGGSSSAANKKDPRKSSSGKLSAKILKSEKTNMMFVASASSKSDLSGDNSSKCGTKVQAFVYDGSSSDDPVPQNVLRKSGPGKKPEPKTNSKAKTAEVSDPESDDISCLDLDGGSQKHCRTQGLVVGGSSSDNSVNKEDHRKSSQRKLSAKESKSKKTNMMLVASVTSKSDLSSDNSSRCGTKVQAFVYDGSSSDDPVPQIVLRKSGPRKTADSAESKTDSKAMKAGVSESESDDISCIDLGGESQEDCKTQGMLDNGPSCGDTVSLKSMTNFDGKVAAQSKLLKHKGEVISDQDSDLSCIHMEGDVSTVGYGHGTGASKTVSSGKQRTSSAVAGDSTHPCEDLQLDQSHRTRTDRKQNTTSKSEDVLQLPTNVSDNITKSVSGNVAKTQEAEKKKGKSFIGSIKSTLKKGTVRRKEKNSLQTPTPMASNSRKKSKTGKNKAGKKKSDDSSDHLGDPTAKKGSRLPVVGSVQKSKITYSNMIGSNFGMPSSSRHEEGGTETTDTTRDAGILPVASTSPKDAKGERSQDTKTIMHRPMTAPTYRSSKDIQSDTCTVSDLSCLDLEETAVNPVTKATPTKQTKGDTINPSFSSNGKNVDNSIPPKSAESKRSAQAGVPMIGRINRITPGIRSDPDSDLSCLELEKTEVKSAQKAVEAKPTPRKQDHRVTTNLSCDSTGKGVDVAIPPTSVECKRSPPAGTIMHTPMKGAAGQFSPGVVSDPDSDLSCIDLGESDSIHVGMKTRNPKPAVKISASSASNTRNAMASGGINIDNVSTPIGMSDSDRVSQTEERVIHETRTKADLGSPQRTVCNPNADNMGRIATTAETTNTANTPQEKQEEKHTTRNPRFDMFTASSFLPGGGHSSSPAGAAAPTPNKAPTTRSSTGNHSNPDSSEDATTPKGKKGRGKLKNAATKFLSNIATKLKKPKAKAAPQNVPRPTSADRRRVPAADNVLHTPMAAPTAPSEDTYSDLSCIDLNESNNNSNNFTKDCLSKELKEFIFGSKQLEPVQWESSLAQPGTRTEIRNDRLLDVSSKHLNCPNGVSRSNVSRLALKTDTDVTLSHEKILPYVLTDWKVCGNQQLDQGYRAQQRRQPQRRFGVV</sequence>
<feature type="compositionally biased region" description="Basic and acidic residues" evidence="1">
    <location>
        <begin position="2024"/>
        <end position="2033"/>
    </location>
</feature>
<feature type="compositionally biased region" description="Acidic residues" evidence="1">
    <location>
        <begin position="1352"/>
        <end position="1366"/>
    </location>
</feature>